<gene>
    <name evidence="1" type="ORF">M9H77_14840</name>
</gene>
<dbReference type="EMBL" id="CM044703">
    <property type="protein sequence ID" value="KAI5674476.1"/>
    <property type="molecule type" value="Genomic_DNA"/>
</dbReference>
<evidence type="ECO:0000313" key="2">
    <source>
        <dbReference type="Proteomes" id="UP001060085"/>
    </source>
</evidence>
<reference evidence="2" key="1">
    <citation type="journal article" date="2023" name="Nat. Plants">
        <title>Single-cell RNA sequencing provides a high-resolution roadmap for understanding the multicellular compartmentation of specialized metabolism.</title>
        <authorList>
            <person name="Sun S."/>
            <person name="Shen X."/>
            <person name="Li Y."/>
            <person name="Li Y."/>
            <person name="Wang S."/>
            <person name="Li R."/>
            <person name="Zhang H."/>
            <person name="Shen G."/>
            <person name="Guo B."/>
            <person name="Wei J."/>
            <person name="Xu J."/>
            <person name="St-Pierre B."/>
            <person name="Chen S."/>
            <person name="Sun C."/>
        </authorList>
    </citation>
    <scope>NUCLEOTIDE SEQUENCE [LARGE SCALE GENOMIC DNA]</scope>
</reference>
<accession>A0ACC0BP75</accession>
<evidence type="ECO:0000313" key="1">
    <source>
        <dbReference type="EMBL" id="KAI5674476.1"/>
    </source>
</evidence>
<protein>
    <submittedName>
        <fullName evidence="1">Uncharacterized protein</fullName>
    </submittedName>
</protein>
<comment type="caution">
    <text evidence="1">The sequence shown here is derived from an EMBL/GenBank/DDBJ whole genome shotgun (WGS) entry which is preliminary data.</text>
</comment>
<organism evidence="1 2">
    <name type="scientific">Catharanthus roseus</name>
    <name type="common">Madagascar periwinkle</name>
    <name type="synonym">Vinca rosea</name>
    <dbReference type="NCBI Taxonomy" id="4058"/>
    <lineage>
        <taxon>Eukaryota</taxon>
        <taxon>Viridiplantae</taxon>
        <taxon>Streptophyta</taxon>
        <taxon>Embryophyta</taxon>
        <taxon>Tracheophyta</taxon>
        <taxon>Spermatophyta</taxon>
        <taxon>Magnoliopsida</taxon>
        <taxon>eudicotyledons</taxon>
        <taxon>Gunneridae</taxon>
        <taxon>Pentapetalae</taxon>
        <taxon>asterids</taxon>
        <taxon>lamiids</taxon>
        <taxon>Gentianales</taxon>
        <taxon>Apocynaceae</taxon>
        <taxon>Rauvolfioideae</taxon>
        <taxon>Vinceae</taxon>
        <taxon>Catharanthinae</taxon>
        <taxon>Catharanthus</taxon>
    </lineage>
</organism>
<name>A0ACC0BP75_CATRO</name>
<keyword evidence="2" id="KW-1185">Reference proteome</keyword>
<sequence>MSEDSELSRVSNSDIASKAPKTRAGKSRKLKTKIRVSNIRMGKMSKSKFSEYLEMEMGRGLISEEDDLRLERKLAKKLKVKNGKLGGNDELAMLLEGIPAAFDTVDGEDVLTKSLQDCPSRKKQKKSKQALEEIESQKESANMDGLPNSVDAGSDEHDDVEEPSNSKDIKDKKRKAKSTEYFEVEEIGEGVLSATKALKLQRKLKRRVKEKEGNLSRDDDDTNQSAEHDLATQITVAVSSGGSEPMKHDYVTDMAVEKVPAAVPELGKKTKYMAPHLRSRTENESEENAQIRKRVRGLLNRLSESNVETITGQISTIFQSLGRSVGSQIIFDEVLASCSGGPRGNEQYAATFAAFVAGMACLVGIDFGAKLLALLAKCFEMEYLEEDNLSLRNLTLLLSYLYTFGVCTSDLIYDFLIMLSKRLTEVDVSTILTILQSCGMKLRGEDPVGMKDFIHSVQQRVQELKASTGDEKSNMIGKRMEFMLDTICDIKNNKKKPKEDTVQHTRIKKWLQKLRVDDILLRGMKWSKLLDPDKKGQWWLSGDAASTADNIEEVAIKIDKGVSEVQKMLQLAAAQRMNTDARRAIFCVIMSAEDYEDAFEKLLSLDLPAKQDREIMRVLVECCLQEKVFNKYYCILAHKLCKHEKNHKFTLQYCAWDHFKELESMSLMRSMHLAKFVASMVACFSLSLAALKVVDFVDPTQLTPKKIVHFKMLFEAIFEFSDKVIWNIFTRIAVTPDYESLRSGIEFFVCKYVINGQNSVASKFKIAKKALNNVEGILR</sequence>
<dbReference type="Proteomes" id="UP001060085">
    <property type="component" value="Linkage Group LG03"/>
</dbReference>
<proteinExistence type="predicted"/>